<dbReference type="Gene3D" id="2.30.30.40">
    <property type="entry name" value="SH3 Domains"/>
    <property type="match status" value="1"/>
</dbReference>
<dbReference type="PANTHER" id="PTHR43395:SF10">
    <property type="entry name" value="CHEMOTAXIS PROTEIN CHEA"/>
    <property type="match status" value="1"/>
</dbReference>
<dbReference type="Pfam" id="PF01627">
    <property type="entry name" value="Hpt"/>
    <property type="match status" value="1"/>
</dbReference>
<dbReference type="PANTHER" id="PTHR43395">
    <property type="entry name" value="SENSOR HISTIDINE KINASE CHEA"/>
    <property type="match status" value="1"/>
</dbReference>
<dbReference type="InterPro" id="IPR004358">
    <property type="entry name" value="Sig_transdc_His_kin-like_C"/>
</dbReference>
<proteinExistence type="predicted"/>
<evidence type="ECO:0000256" key="6">
    <source>
        <dbReference type="ARBA" id="ARBA00022500"/>
    </source>
</evidence>
<evidence type="ECO:0000259" key="18">
    <source>
        <dbReference type="PROSITE" id="PS50894"/>
    </source>
</evidence>
<dbReference type="InterPro" id="IPR036061">
    <property type="entry name" value="CheW-like_dom_sf"/>
</dbReference>
<dbReference type="PRINTS" id="PR00344">
    <property type="entry name" value="BCTRLSENSOR"/>
</dbReference>
<evidence type="ECO:0000256" key="14">
    <source>
        <dbReference type="PROSITE-ProRule" id="PRU00110"/>
    </source>
</evidence>
<dbReference type="GO" id="GO:0006935">
    <property type="term" value="P:chemotaxis"/>
    <property type="evidence" value="ECO:0007669"/>
    <property type="project" value="UniProtKB-KW"/>
</dbReference>
<feature type="domain" description="Histidine kinase" evidence="16">
    <location>
        <begin position="359"/>
        <end position="563"/>
    </location>
</feature>
<feature type="compositionally biased region" description="Polar residues" evidence="15">
    <location>
        <begin position="292"/>
        <end position="304"/>
    </location>
</feature>
<dbReference type="InterPro" id="IPR036890">
    <property type="entry name" value="HATPase_C_sf"/>
</dbReference>
<evidence type="ECO:0000256" key="12">
    <source>
        <dbReference type="ARBA" id="ARBA00023012"/>
    </source>
</evidence>
<evidence type="ECO:0000256" key="8">
    <source>
        <dbReference type="ARBA" id="ARBA00022679"/>
    </source>
</evidence>
<dbReference type="SMART" id="SM00387">
    <property type="entry name" value="HATPase_c"/>
    <property type="match status" value="1"/>
</dbReference>
<feature type="domain" description="CheW-like" evidence="17">
    <location>
        <begin position="565"/>
        <end position="702"/>
    </location>
</feature>
<dbReference type="Gene3D" id="1.10.287.560">
    <property type="entry name" value="Histidine kinase CheA-like, homodimeric domain"/>
    <property type="match status" value="1"/>
</dbReference>
<dbReference type="Pfam" id="PF02518">
    <property type="entry name" value="HATPase_c"/>
    <property type="match status" value="1"/>
</dbReference>
<dbReference type="EMBL" id="SVNY01000002">
    <property type="protein sequence ID" value="MBE6833029.1"/>
    <property type="molecule type" value="Genomic_DNA"/>
</dbReference>
<evidence type="ECO:0000256" key="11">
    <source>
        <dbReference type="ARBA" id="ARBA00022840"/>
    </source>
</evidence>
<evidence type="ECO:0000256" key="15">
    <source>
        <dbReference type="SAM" id="MobiDB-lite"/>
    </source>
</evidence>
<evidence type="ECO:0000256" key="7">
    <source>
        <dbReference type="ARBA" id="ARBA00022553"/>
    </source>
</evidence>
<evidence type="ECO:0000256" key="3">
    <source>
        <dbReference type="ARBA" id="ARBA00012438"/>
    </source>
</evidence>
<evidence type="ECO:0000256" key="10">
    <source>
        <dbReference type="ARBA" id="ARBA00022777"/>
    </source>
</evidence>
<evidence type="ECO:0000256" key="9">
    <source>
        <dbReference type="ARBA" id="ARBA00022741"/>
    </source>
</evidence>
<dbReference type="PROSITE" id="PS50851">
    <property type="entry name" value="CHEW"/>
    <property type="match status" value="1"/>
</dbReference>
<dbReference type="PROSITE" id="PS50109">
    <property type="entry name" value="HIS_KIN"/>
    <property type="match status" value="1"/>
</dbReference>
<sequence length="702" mass="77459">MDNNMESLLEVFLFETNGLLTHLDEILLRCEQASDFDSDSIDEIFRIMHTIKGSSAMMQFDSMATVTHKMEDLFYYVREHGISSEYNEPLTDLMFKSSDFLKTEVEKIENNEPLITDIGSLEEEINSFLKKISGKVPEDPGAAVQAQPAAPAEQPAAEPVAASIPEAPVPAPAVPPVQAWQPAADGEEYLYPVRVFFEEETEMVHLRAMLLVHAIAETGVPVRSVPEHLDSDSTAADVIGREGLLVLFRTKEEMESSLKSIENFVYTKNYTVLSPLTQQKEQAKNIQEEKTAASSEPAANNGNGNHLAVKQNLINVNLSKLDNLMDLVGEIVITESMVTSSHSVQTDDSGVDNSYTKASRQLRKLTDELQEIVMSIRMVPISGVFQKMRRIVRDMSKNLDKDAELVLVGEDTEVDKSIVDNINDPIMHVVRNSMDHGLEDKQTRIANGKPAKGTITLTAQNTGGEILISIEDDGQGINREAVLAKAKRQGMLKKSEKEYSNREVYNFLLMPGFSTNEVVTEYSGRGVGMDVVKKNVEKVGGDVTISSEPGKGTKVLFKIPLTLAIVNGMKVSVGDTMFIVPTNNIKQLVKVTSDQVLYDTSGNEIITMRNQYYPLIRLHSVFGLEPRAKTLEDSIVVQVESHEKVYCILADDLLGEQQVVVKGLPAYLNQFNIKDTGISGGAVLGDGSISLILDVVNLYNNN</sequence>
<keyword evidence="9" id="KW-0547">Nucleotide-binding</keyword>
<dbReference type="SUPFAM" id="SSF55874">
    <property type="entry name" value="ATPase domain of HSP90 chaperone/DNA topoisomerase II/histidine kinase"/>
    <property type="match status" value="1"/>
</dbReference>
<dbReference type="Pfam" id="PF02895">
    <property type="entry name" value="H-kinase_dim"/>
    <property type="match status" value="1"/>
</dbReference>
<dbReference type="FunFam" id="3.30.565.10:FF:000016">
    <property type="entry name" value="Chemotaxis protein CheA, putative"/>
    <property type="match status" value="1"/>
</dbReference>
<evidence type="ECO:0000259" key="17">
    <source>
        <dbReference type="PROSITE" id="PS50851"/>
    </source>
</evidence>
<dbReference type="RefSeq" id="WP_326840156.1">
    <property type="nucleotide sequence ID" value="NZ_JBKWRC010000001.1"/>
</dbReference>
<dbReference type="SUPFAM" id="SSF55052">
    <property type="entry name" value="CheY-binding domain of CheA"/>
    <property type="match status" value="1"/>
</dbReference>
<dbReference type="Gene3D" id="1.20.120.160">
    <property type="entry name" value="HPT domain"/>
    <property type="match status" value="1"/>
</dbReference>
<dbReference type="AlphaFoldDB" id="A0A928KRS4"/>
<keyword evidence="7 14" id="KW-0597">Phosphoprotein</keyword>
<dbReference type="SUPFAM" id="SSF47384">
    <property type="entry name" value="Homodimeric domain of signal transducing histidine kinase"/>
    <property type="match status" value="1"/>
</dbReference>
<keyword evidence="8" id="KW-0808">Transferase</keyword>
<dbReference type="InterPro" id="IPR008207">
    <property type="entry name" value="Sig_transdc_His_kin_Hpt_dom"/>
</dbReference>
<dbReference type="InterPro" id="IPR003594">
    <property type="entry name" value="HATPase_dom"/>
</dbReference>
<gene>
    <name evidence="19" type="ORF">E7512_05515</name>
</gene>
<dbReference type="Proteomes" id="UP000754750">
    <property type="component" value="Unassembled WGS sequence"/>
</dbReference>
<organism evidence="19 20">
    <name type="scientific">Faecalispora sporosphaeroides</name>
    <dbReference type="NCBI Taxonomy" id="1549"/>
    <lineage>
        <taxon>Bacteria</taxon>
        <taxon>Bacillati</taxon>
        <taxon>Bacillota</taxon>
        <taxon>Clostridia</taxon>
        <taxon>Eubacteriales</taxon>
        <taxon>Oscillospiraceae</taxon>
        <taxon>Faecalispora</taxon>
    </lineage>
</organism>
<comment type="catalytic activity">
    <reaction evidence="1">
        <text>ATP + protein L-histidine = ADP + protein N-phospho-L-histidine.</text>
        <dbReference type="EC" id="2.7.13.3"/>
    </reaction>
</comment>
<evidence type="ECO:0000256" key="13">
    <source>
        <dbReference type="ARBA" id="ARBA00035100"/>
    </source>
</evidence>
<evidence type="ECO:0000256" key="4">
    <source>
        <dbReference type="ARBA" id="ARBA00021495"/>
    </source>
</evidence>
<dbReference type="CDD" id="cd00088">
    <property type="entry name" value="HPT"/>
    <property type="match status" value="1"/>
</dbReference>
<dbReference type="InterPro" id="IPR035891">
    <property type="entry name" value="CheY-binding_CheA"/>
</dbReference>
<dbReference type="Pfam" id="PF07194">
    <property type="entry name" value="P2"/>
    <property type="match status" value="1"/>
</dbReference>
<evidence type="ECO:0000256" key="1">
    <source>
        <dbReference type="ARBA" id="ARBA00000085"/>
    </source>
</evidence>
<dbReference type="GO" id="GO:0000155">
    <property type="term" value="F:phosphorelay sensor kinase activity"/>
    <property type="evidence" value="ECO:0007669"/>
    <property type="project" value="InterPro"/>
</dbReference>
<feature type="region of interest" description="Disordered" evidence="15">
    <location>
        <begin position="281"/>
        <end position="304"/>
    </location>
</feature>
<dbReference type="SUPFAM" id="SSF50341">
    <property type="entry name" value="CheW-like"/>
    <property type="match status" value="1"/>
</dbReference>
<comment type="caution">
    <text evidence="19">The sequence shown here is derived from an EMBL/GenBank/DDBJ whole genome shotgun (WGS) entry which is preliminary data.</text>
</comment>
<keyword evidence="5" id="KW-0963">Cytoplasm</keyword>
<name>A0A928KRS4_9FIRM</name>
<dbReference type="SMART" id="SM00073">
    <property type="entry name" value="HPT"/>
    <property type="match status" value="1"/>
</dbReference>
<evidence type="ECO:0000256" key="5">
    <source>
        <dbReference type="ARBA" id="ARBA00022490"/>
    </source>
</evidence>
<dbReference type="InterPro" id="IPR036641">
    <property type="entry name" value="HPT_dom_sf"/>
</dbReference>
<keyword evidence="12" id="KW-0902">Two-component regulatory system</keyword>
<dbReference type="InterPro" id="IPR005467">
    <property type="entry name" value="His_kinase_dom"/>
</dbReference>
<evidence type="ECO:0000313" key="20">
    <source>
        <dbReference type="Proteomes" id="UP000754750"/>
    </source>
</evidence>
<comment type="function">
    <text evidence="13">Involved in the transmission of sensory signals from the chemoreceptors to the flagellar motors. CheA is autophosphorylated; it can transfer its phosphate group to either CheB or CheY.</text>
</comment>
<feature type="compositionally biased region" description="Low complexity" evidence="15">
    <location>
        <begin position="142"/>
        <end position="159"/>
    </location>
</feature>
<dbReference type="CDD" id="cd16916">
    <property type="entry name" value="HATPase_CheA-like"/>
    <property type="match status" value="1"/>
</dbReference>
<comment type="subcellular location">
    <subcellularLocation>
        <location evidence="2">Cytoplasm</location>
    </subcellularLocation>
</comment>
<dbReference type="InterPro" id="IPR036097">
    <property type="entry name" value="HisK_dim/P_sf"/>
</dbReference>
<dbReference type="Pfam" id="PF01584">
    <property type="entry name" value="CheW"/>
    <property type="match status" value="1"/>
</dbReference>
<feature type="region of interest" description="Disordered" evidence="15">
    <location>
        <begin position="139"/>
        <end position="159"/>
    </location>
</feature>
<feature type="modified residue" description="Phosphohistidine" evidence="14">
    <location>
        <position position="49"/>
    </location>
</feature>
<dbReference type="InterPro" id="IPR037006">
    <property type="entry name" value="CheA-like_homodim_sf"/>
</dbReference>
<dbReference type="InterPro" id="IPR010808">
    <property type="entry name" value="CheA_P2-bd"/>
</dbReference>
<reference evidence="19" key="1">
    <citation type="submission" date="2019-04" db="EMBL/GenBank/DDBJ databases">
        <title>Evolution of Biomass-Degrading Anaerobic Consortia Revealed by Metagenomics.</title>
        <authorList>
            <person name="Peng X."/>
        </authorList>
    </citation>
    <scope>NUCLEOTIDE SEQUENCE</scope>
    <source>
        <strain evidence="19">SIG551</strain>
    </source>
</reference>
<protein>
    <recommendedName>
        <fullName evidence="4">Chemotaxis protein CheA</fullName>
        <ecNumber evidence="3">2.7.13.3</ecNumber>
    </recommendedName>
</protein>
<accession>A0A928KRS4</accession>
<keyword evidence="6" id="KW-0145">Chemotaxis</keyword>
<evidence type="ECO:0000313" key="19">
    <source>
        <dbReference type="EMBL" id="MBE6833029.1"/>
    </source>
</evidence>
<dbReference type="SUPFAM" id="SSF47226">
    <property type="entry name" value="Histidine-containing phosphotransfer domain, HPT domain"/>
    <property type="match status" value="1"/>
</dbReference>
<feature type="domain" description="HPt" evidence="18">
    <location>
        <begin position="1"/>
        <end position="108"/>
    </location>
</feature>
<dbReference type="GO" id="GO:0005737">
    <property type="term" value="C:cytoplasm"/>
    <property type="evidence" value="ECO:0007669"/>
    <property type="project" value="UniProtKB-SubCell"/>
</dbReference>
<dbReference type="InterPro" id="IPR004105">
    <property type="entry name" value="CheA-like_dim"/>
</dbReference>
<evidence type="ECO:0000259" key="16">
    <source>
        <dbReference type="PROSITE" id="PS50109"/>
    </source>
</evidence>
<dbReference type="EC" id="2.7.13.3" evidence="3"/>
<dbReference type="SMART" id="SM01231">
    <property type="entry name" value="H-kinase_dim"/>
    <property type="match status" value="1"/>
</dbReference>
<feature type="compositionally biased region" description="Basic and acidic residues" evidence="15">
    <location>
        <begin position="281"/>
        <end position="291"/>
    </location>
</feature>
<keyword evidence="10" id="KW-0418">Kinase</keyword>
<dbReference type="SMART" id="SM00260">
    <property type="entry name" value="CheW"/>
    <property type="match status" value="1"/>
</dbReference>
<evidence type="ECO:0000256" key="2">
    <source>
        <dbReference type="ARBA" id="ARBA00004496"/>
    </source>
</evidence>
<dbReference type="InterPro" id="IPR002545">
    <property type="entry name" value="CheW-lke_dom"/>
</dbReference>
<keyword evidence="11" id="KW-0067">ATP-binding</keyword>
<dbReference type="GO" id="GO:0005524">
    <property type="term" value="F:ATP binding"/>
    <property type="evidence" value="ECO:0007669"/>
    <property type="project" value="UniProtKB-KW"/>
</dbReference>
<dbReference type="PROSITE" id="PS50894">
    <property type="entry name" value="HPT"/>
    <property type="match status" value="1"/>
</dbReference>
<dbReference type="Gene3D" id="3.30.565.10">
    <property type="entry name" value="Histidine kinase-like ATPase, C-terminal domain"/>
    <property type="match status" value="1"/>
</dbReference>
<dbReference type="InterPro" id="IPR051315">
    <property type="entry name" value="Bact_Chemotaxis_CheA"/>
</dbReference>